<accession>A0A1B0FCA4</accession>
<dbReference type="AlphaFoldDB" id="A0A1B0FCA4"/>
<reference evidence="1" key="1">
    <citation type="submission" date="2020-05" db="UniProtKB">
        <authorList>
            <consortium name="EnsemblMetazoa"/>
        </authorList>
    </citation>
    <scope>IDENTIFICATION</scope>
    <source>
        <strain evidence="1">Yale</strain>
    </source>
</reference>
<dbReference type="EMBL" id="CCAG010019452">
    <property type="status" value="NOT_ANNOTATED_CDS"/>
    <property type="molecule type" value="Genomic_DNA"/>
</dbReference>
<dbReference type="Proteomes" id="UP000092444">
    <property type="component" value="Unassembled WGS sequence"/>
</dbReference>
<dbReference type="VEuPathDB" id="VectorBase:GMOY001189"/>
<proteinExistence type="predicted"/>
<sequence>MRVCIQLSSTTNIEQSHLSCLPQCSFWPQCGNCQDYQEEPNQQSYQYSFENGDYFKSLPIKRQNSLQYPRITCETENHNFSVKEQHSLPSSNSCHVSTVKVNVNIMKLETDGFRSNSGSRNSTCINADVNTFSANVNNEAGTSFSTLSMPLTNRSKGPLWRSNSCNSSQWTLLCSGIAAITTNTNISTTSITTSTNTKTTTTITTSTTLTSLTYKTELNNTIVNVKMPTTSTPSLSLFTSYSSTVATSTIPTITSSTSLLSTAFSIPSSLSSPSSSSPSSSSSSLSSSMSTNVLNCSVPRVIPVTATSLVHLGNCEIPVSCDPDLGKFIEKQLASDDSIKNTKIVSACDGFKRFNSNSKKLTIPESNNNGSFYEDSKHLKSLSLPDLKLAQRRYSSWAEPKKKS</sequence>
<dbReference type="STRING" id="37546.A0A1B0FCA4"/>
<name>A0A1B0FCA4_GLOMM</name>
<keyword evidence="2" id="KW-1185">Reference proteome</keyword>
<protein>
    <submittedName>
        <fullName evidence="1">Uncharacterized protein</fullName>
    </submittedName>
</protein>
<evidence type="ECO:0000313" key="2">
    <source>
        <dbReference type="Proteomes" id="UP000092444"/>
    </source>
</evidence>
<organism evidence="1 2">
    <name type="scientific">Glossina morsitans morsitans</name>
    <name type="common">Savannah tsetse fly</name>
    <dbReference type="NCBI Taxonomy" id="37546"/>
    <lineage>
        <taxon>Eukaryota</taxon>
        <taxon>Metazoa</taxon>
        <taxon>Ecdysozoa</taxon>
        <taxon>Arthropoda</taxon>
        <taxon>Hexapoda</taxon>
        <taxon>Insecta</taxon>
        <taxon>Pterygota</taxon>
        <taxon>Neoptera</taxon>
        <taxon>Endopterygota</taxon>
        <taxon>Diptera</taxon>
        <taxon>Brachycera</taxon>
        <taxon>Muscomorpha</taxon>
        <taxon>Hippoboscoidea</taxon>
        <taxon>Glossinidae</taxon>
        <taxon>Glossina</taxon>
    </lineage>
</organism>
<dbReference type="EnsemblMetazoa" id="GMOY001189-RA">
    <property type="protein sequence ID" value="GMOY001189-PA"/>
    <property type="gene ID" value="GMOY001189"/>
</dbReference>
<evidence type="ECO:0000313" key="1">
    <source>
        <dbReference type="EnsemblMetazoa" id="GMOY001189-PA"/>
    </source>
</evidence>